<feature type="domain" description="Terminal beta-(1-&gt;2)-arabinofuranosyltransferase C-terminal" evidence="3">
    <location>
        <begin position="450"/>
        <end position="627"/>
    </location>
</feature>
<evidence type="ECO:0000256" key="2">
    <source>
        <dbReference type="SAM" id="Phobius"/>
    </source>
</evidence>
<feature type="transmembrane region" description="Helical" evidence="2">
    <location>
        <begin position="131"/>
        <end position="148"/>
    </location>
</feature>
<keyword evidence="2" id="KW-0472">Membrane</keyword>
<keyword evidence="4" id="KW-0808">Transferase</keyword>
<keyword evidence="4" id="KW-0328">Glycosyltransferase</keyword>
<keyword evidence="5" id="KW-1185">Reference proteome</keyword>
<feature type="transmembrane region" description="Helical" evidence="2">
    <location>
        <begin position="226"/>
        <end position="247"/>
    </location>
</feature>
<dbReference type="GO" id="GO:0016757">
    <property type="term" value="F:glycosyltransferase activity"/>
    <property type="evidence" value="ECO:0007669"/>
    <property type="project" value="UniProtKB-KW"/>
</dbReference>
<organism evidence="4 5">
    <name type="scientific">Corynebacterium guangdongense</name>
    <dbReference type="NCBI Taxonomy" id="1783348"/>
    <lineage>
        <taxon>Bacteria</taxon>
        <taxon>Bacillati</taxon>
        <taxon>Actinomycetota</taxon>
        <taxon>Actinomycetes</taxon>
        <taxon>Mycobacteriales</taxon>
        <taxon>Corynebacteriaceae</taxon>
        <taxon>Corynebacterium</taxon>
    </lineage>
</organism>
<comment type="caution">
    <text evidence="4">The sequence shown here is derived from an EMBL/GenBank/DDBJ whole genome shotgun (WGS) entry which is preliminary data.</text>
</comment>
<reference evidence="4" key="1">
    <citation type="submission" date="2023-07" db="EMBL/GenBank/DDBJ databases">
        <title>Sequencing the genomes of 1000 actinobacteria strains.</title>
        <authorList>
            <person name="Klenk H.-P."/>
        </authorList>
    </citation>
    <scope>NUCLEOTIDE SEQUENCE</scope>
    <source>
        <strain evidence="4">DSM 107476</strain>
    </source>
</reference>
<feature type="transmembrane region" description="Helical" evidence="2">
    <location>
        <begin position="324"/>
        <end position="346"/>
    </location>
</feature>
<gene>
    <name evidence="4" type="ORF">J2S39_002133</name>
</gene>
<keyword evidence="2" id="KW-1133">Transmembrane helix</keyword>
<feature type="transmembrane region" description="Helical" evidence="2">
    <location>
        <begin position="104"/>
        <end position="124"/>
    </location>
</feature>
<name>A0ABU1ZZV4_9CORY</name>
<dbReference type="NCBIfam" id="NF041480">
    <property type="entry name" value="flag_mot_ctl_ZomB"/>
    <property type="match status" value="1"/>
</dbReference>
<evidence type="ECO:0000313" key="5">
    <source>
        <dbReference type="Proteomes" id="UP001180840"/>
    </source>
</evidence>
<feature type="region of interest" description="Disordered" evidence="1">
    <location>
        <begin position="647"/>
        <end position="666"/>
    </location>
</feature>
<feature type="transmembrane region" description="Helical" evidence="2">
    <location>
        <begin position="284"/>
        <end position="304"/>
    </location>
</feature>
<feature type="transmembrane region" description="Helical" evidence="2">
    <location>
        <begin position="381"/>
        <end position="404"/>
    </location>
</feature>
<dbReference type="Proteomes" id="UP001180840">
    <property type="component" value="Unassembled WGS sequence"/>
</dbReference>
<feature type="transmembrane region" description="Helical" evidence="2">
    <location>
        <begin position="25"/>
        <end position="47"/>
    </location>
</feature>
<accession>A0ABU1ZZV4</accession>
<evidence type="ECO:0000259" key="3">
    <source>
        <dbReference type="Pfam" id="PF26371"/>
    </source>
</evidence>
<dbReference type="Pfam" id="PF26371">
    <property type="entry name" value="AftB_C"/>
    <property type="match status" value="1"/>
</dbReference>
<keyword evidence="2" id="KW-0812">Transmembrane</keyword>
<dbReference type="RefSeq" id="WP_290196174.1">
    <property type="nucleotide sequence ID" value="NZ_CP047654.1"/>
</dbReference>
<feature type="transmembrane region" description="Helical" evidence="2">
    <location>
        <begin position="358"/>
        <end position="375"/>
    </location>
</feature>
<dbReference type="InterPro" id="IPR048243">
    <property type="entry name" value="AftB-like"/>
</dbReference>
<evidence type="ECO:0000256" key="1">
    <source>
        <dbReference type="SAM" id="MobiDB-lite"/>
    </source>
</evidence>
<feature type="transmembrane region" description="Helical" evidence="2">
    <location>
        <begin position="160"/>
        <end position="178"/>
    </location>
</feature>
<dbReference type="EC" id="2.4.2.-" evidence="4"/>
<proteinExistence type="predicted"/>
<dbReference type="InterPro" id="IPR058983">
    <property type="entry name" value="AftB_C"/>
</dbReference>
<evidence type="ECO:0000313" key="4">
    <source>
        <dbReference type="EMBL" id="MDR7330457.1"/>
    </source>
</evidence>
<protein>
    <submittedName>
        <fullName evidence="4">Arabinofuranosyltransferase</fullName>
        <ecNumber evidence="4">2.4.2.-</ecNumber>
    </submittedName>
</protein>
<dbReference type="EMBL" id="JAVDXZ010000001">
    <property type="protein sequence ID" value="MDR7330457.1"/>
    <property type="molecule type" value="Genomic_DNA"/>
</dbReference>
<sequence length="666" mass="72616">MATATAVSTTTASDRAASPNRRAQLSAVTAALSVLVLVLVAAVGGWLRRWISDDGLIVLRTVRNLLAGNGPVFNVGERVEANTSTLWQYVIWLGAAVTGAKLEYVAMVLALGFTVAAVGVAGAATARMYRTPTLLFVPFGGLIYLALPPARDFATSGLEWGLSIFWLAVLWLLLVNWVRATGRRHARGDAVTYWLAFWCGLSWLVRPELALYGGLAGILLLLSARNWRVALGILAVALPVPAGYQLFRMGYYGLITPHTAVAKSASDAQWASGWGYVRDLADPYGLFLALAVALGMAGVLMWWASTCQVVTRARPERRPGRLRLRSRTGVVVLVVLAASLHVLYIIRVGGDFMHGRMLLLPLFALMLPLMVIPLVDVAAPALLPALVLGLGATAVVGWAVLVGLRGHPVDWQAYEDGELGIVDEREFWSNATRRDPGDPPRTAEDFLPAKALGNWSEAVDHTLTTDGAVMISVAVSSEPERYAWFTEPRQAAETDLRALDPTMYLINLGMTSMNSPLELRVLDTVGLATPVGARQPRDEDGRVGHDKWLPWEWQIADTDADLNRVPAWYDREGAILARAALRSPEISELLASSREPMSWDRFWANVAYSLGDGRRLEISLDPRDHLDDSVVREIEEYVARTEERVRAGDVDGLPTPPGTAGPRIAW</sequence>